<dbReference type="EMBL" id="JAEUAX010000004">
    <property type="protein sequence ID" value="MBW9109994.1"/>
    <property type="molecule type" value="Genomic_DNA"/>
</dbReference>
<gene>
    <name evidence="2" type="ORF">JNB61_09440</name>
</gene>
<proteinExistence type="predicted"/>
<keyword evidence="1" id="KW-0812">Transmembrane</keyword>
<evidence type="ECO:0000256" key="1">
    <source>
        <dbReference type="SAM" id="Phobius"/>
    </source>
</evidence>
<accession>A0ABS7I076</accession>
<feature type="transmembrane region" description="Helical" evidence="1">
    <location>
        <begin position="27"/>
        <end position="48"/>
    </location>
</feature>
<protein>
    <submittedName>
        <fullName evidence="2">DUF2993 domain-containing protein</fullName>
    </submittedName>
</protein>
<keyword evidence="3" id="KW-1185">Reference proteome</keyword>
<dbReference type="Proteomes" id="UP000777440">
    <property type="component" value="Unassembled WGS sequence"/>
</dbReference>
<dbReference type="RefSeq" id="WP_220339434.1">
    <property type="nucleotide sequence ID" value="NZ_JAEUAX010000004.1"/>
</dbReference>
<organism evidence="2 3">
    <name type="scientific">Microbacterium ureisolvens</name>
    <dbReference type="NCBI Taxonomy" id="2781186"/>
    <lineage>
        <taxon>Bacteria</taxon>
        <taxon>Bacillati</taxon>
        <taxon>Actinomycetota</taxon>
        <taxon>Actinomycetes</taxon>
        <taxon>Micrococcales</taxon>
        <taxon>Microbacteriaceae</taxon>
        <taxon>Microbacterium</taxon>
    </lineage>
</organism>
<evidence type="ECO:0000313" key="2">
    <source>
        <dbReference type="EMBL" id="MBW9109994.1"/>
    </source>
</evidence>
<dbReference type="InterPro" id="IPR021373">
    <property type="entry name" value="DUF2993"/>
</dbReference>
<dbReference type="Pfam" id="PF11209">
    <property type="entry name" value="LmeA"/>
    <property type="match status" value="1"/>
</dbReference>
<keyword evidence="1" id="KW-1133">Transmembrane helix</keyword>
<name>A0ABS7I076_9MICO</name>
<keyword evidence="1" id="KW-0472">Membrane</keyword>
<comment type="caution">
    <text evidence="2">The sequence shown here is derived from an EMBL/GenBank/DDBJ whole genome shotgun (WGS) entry which is preliminary data.</text>
</comment>
<evidence type="ECO:0000313" key="3">
    <source>
        <dbReference type="Proteomes" id="UP000777440"/>
    </source>
</evidence>
<reference evidence="2 3" key="1">
    <citation type="journal article" date="2021" name="MBio">
        <title>Poor Competitiveness of Bradyrhizobium in Pigeon Pea Root Colonization in Indian Soils.</title>
        <authorList>
            <person name="Chalasani D."/>
            <person name="Basu A."/>
            <person name="Pullabhotla S.V.S.R.N."/>
            <person name="Jorrin B."/>
            <person name="Neal A.L."/>
            <person name="Poole P.S."/>
            <person name="Podile A.R."/>
            <person name="Tkacz A."/>
        </authorList>
    </citation>
    <scope>NUCLEOTIDE SEQUENCE [LARGE SCALE GENOMIC DNA]</scope>
    <source>
        <strain evidence="2 3">HU12</strain>
    </source>
</reference>
<sequence length="277" mass="28412">MAAGDTQVTEPLPDGMVPATPRRSRRVWPWVVAFAIVAVLAVAAWFAAEAIARQIVTGIVQDQVRTQLSLPADQQIDVGIEGAVLPQLIAGTLTELTISSYDVTIGGQGSDAQVTGDVSVVAHGVSVRDGAIANADATVVLDEQQLRALMSNVDGFPVDSLGLAAPNVTMEVDLTLFGATVPVGAALTPSADQGDLVLTPASLQLGGAEVSAAQVQKTFGRLADGVVRDWDVCVAQYLPAGVTLTSVEVTGDVLVADFDVDGAIATDPALQENGTCA</sequence>